<feature type="domain" description="Tyr recombinase" evidence="5">
    <location>
        <begin position="228"/>
        <end position="430"/>
    </location>
</feature>
<proteinExistence type="inferred from homology"/>
<sequence>MWGQFAPEVTMSTLTTRELQGLIPADNGRRLSDGHGVFGVVRAGVKGISVQFSLRYRASGGVREIRLGTFPKASLRQIRDARDRARACISSGDDPLEQRRIERLRKLVDTSAEVRTLEDKLARKTVKQRFDEWAESALQKRADNGQEVRRAFKKDVLPVIGDIAMEDVRRSDIMSALDAIIARGANRLANRTLTDLKQFIKWCQAREYVSANPLMMVSKKDVGGTDAERERTLSDHEIGAFPKALESANLPEPTKHVLMLILATNARVGEVIKARKRDINLELRTWRVPVENAKNGDAHVVFLSDYATTHMSALLQLSNSKEWLLPARRHNDKPETHIDLKSITKQVADRQLVFYERGAHTNRTAKTNTLVLGDEKWTPHDLRRTAATLMQAAGVLPTVIDKCMNHREQNRMKRIYQRYPYTVEKRAAWHLLGARLEQLTGLDRSAERAEHDGATEMREHAIQAAAIDVSTSEPGG</sequence>
<dbReference type="Pfam" id="PF00589">
    <property type="entry name" value="Phage_integrase"/>
    <property type="match status" value="1"/>
</dbReference>
<keyword evidence="2" id="KW-0229">DNA integration</keyword>
<dbReference type="Proteomes" id="UP000252458">
    <property type="component" value="Unassembled WGS sequence"/>
</dbReference>
<gene>
    <name evidence="6" type="ORF">DPV79_32960</name>
</gene>
<dbReference type="Gene3D" id="3.30.160.390">
    <property type="entry name" value="Integrase, DNA-binding domain"/>
    <property type="match status" value="1"/>
</dbReference>
<dbReference type="InterPro" id="IPR002104">
    <property type="entry name" value="Integrase_catalytic"/>
</dbReference>
<dbReference type="CDD" id="cd00801">
    <property type="entry name" value="INT_P4_C"/>
    <property type="match status" value="1"/>
</dbReference>
<dbReference type="PANTHER" id="PTHR30629">
    <property type="entry name" value="PROPHAGE INTEGRASE"/>
    <property type="match status" value="1"/>
</dbReference>
<dbReference type="InterPro" id="IPR013762">
    <property type="entry name" value="Integrase-like_cat_sf"/>
</dbReference>
<keyword evidence="7" id="KW-1185">Reference proteome</keyword>
<evidence type="ECO:0000256" key="2">
    <source>
        <dbReference type="ARBA" id="ARBA00022908"/>
    </source>
</evidence>
<reference evidence="6 7" key="1">
    <citation type="submission" date="2018-06" db="EMBL/GenBank/DDBJ databases">
        <title>Draft genome sequence of Burkholderia reimsis strain BE51 isolated from a French agricultural soil.</title>
        <authorList>
            <person name="Esmaeel Q."/>
        </authorList>
    </citation>
    <scope>NUCLEOTIDE SEQUENCE [LARGE SCALE GENOMIC DNA]</scope>
    <source>
        <strain evidence="6 7">BE51</strain>
    </source>
</reference>
<dbReference type="GO" id="GO:0015074">
    <property type="term" value="P:DNA integration"/>
    <property type="evidence" value="ECO:0007669"/>
    <property type="project" value="UniProtKB-KW"/>
</dbReference>
<evidence type="ECO:0000256" key="4">
    <source>
        <dbReference type="ARBA" id="ARBA00023172"/>
    </source>
</evidence>
<dbReference type="InterPro" id="IPR053876">
    <property type="entry name" value="Phage_int_M"/>
</dbReference>
<evidence type="ECO:0000256" key="1">
    <source>
        <dbReference type="ARBA" id="ARBA00008857"/>
    </source>
</evidence>
<dbReference type="InterPro" id="IPR050808">
    <property type="entry name" value="Phage_Integrase"/>
</dbReference>
<dbReference type="AlphaFoldDB" id="A0A365QKS5"/>
<name>A0A365QKS5_9BURK</name>
<dbReference type="InterPro" id="IPR010998">
    <property type="entry name" value="Integrase_recombinase_N"/>
</dbReference>
<dbReference type="GO" id="GO:0006310">
    <property type="term" value="P:DNA recombination"/>
    <property type="evidence" value="ECO:0007669"/>
    <property type="project" value="UniProtKB-KW"/>
</dbReference>
<evidence type="ECO:0000313" key="7">
    <source>
        <dbReference type="Proteomes" id="UP000252458"/>
    </source>
</evidence>
<dbReference type="InterPro" id="IPR025166">
    <property type="entry name" value="Integrase_DNA_bind_dom"/>
</dbReference>
<evidence type="ECO:0000259" key="5">
    <source>
        <dbReference type="PROSITE" id="PS51898"/>
    </source>
</evidence>
<comment type="similarity">
    <text evidence="1">Belongs to the 'phage' integrase family.</text>
</comment>
<dbReference type="InterPro" id="IPR038488">
    <property type="entry name" value="Integrase_DNA-bd_sf"/>
</dbReference>
<protein>
    <submittedName>
        <fullName evidence="6">Site-specific integrase</fullName>
    </submittedName>
</protein>
<accession>A0A365QKS5</accession>
<dbReference type="Pfam" id="PF13356">
    <property type="entry name" value="Arm-DNA-bind_3"/>
    <property type="match status" value="1"/>
</dbReference>
<comment type="caution">
    <text evidence="6">The sequence shown here is derived from an EMBL/GenBank/DDBJ whole genome shotgun (WGS) entry which is preliminary data.</text>
</comment>
<dbReference type="PROSITE" id="PS51898">
    <property type="entry name" value="TYR_RECOMBINASE"/>
    <property type="match status" value="1"/>
</dbReference>
<evidence type="ECO:0000313" key="6">
    <source>
        <dbReference type="EMBL" id="RBB34031.1"/>
    </source>
</evidence>
<dbReference type="Gene3D" id="1.10.150.130">
    <property type="match status" value="1"/>
</dbReference>
<dbReference type="EMBL" id="QMFZ01000039">
    <property type="protein sequence ID" value="RBB34031.1"/>
    <property type="molecule type" value="Genomic_DNA"/>
</dbReference>
<dbReference type="PANTHER" id="PTHR30629:SF2">
    <property type="entry name" value="PROPHAGE INTEGRASE INTS-RELATED"/>
    <property type="match status" value="1"/>
</dbReference>
<dbReference type="GO" id="GO:0003677">
    <property type="term" value="F:DNA binding"/>
    <property type="evidence" value="ECO:0007669"/>
    <property type="project" value="UniProtKB-KW"/>
</dbReference>
<evidence type="ECO:0000256" key="3">
    <source>
        <dbReference type="ARBA" id="ARBA00023125"/>
    </source>
</evidence>
<dbReference type="Pfam" id="PF22022">
    <property type="entry name" value="Phage_int_M"/>
    <property type="match status" value="1"/>
</dbReference>
<dbReference type="SUPFAM" id="SSF56349">
    <property type="entry name" value="DNA breaking-rejoining enzymes"/>
    <property type="match status" value="1"/>
</dbReference>
<keyword evidence="4" id="KW-0233">DNA recombination</keyword>
<dbReference type="InterPro" id="IPR011010">
    <property type="entry name" value="DNA_brk_join_enz"/>
</dbReference>
<organism evidence="6 7">
    <name type="scientific">Burkholderia reimsis</name>
    <dbReference type="NCBI Taxonomy" id="2234132"/>
    <lineage>
        <taxon>Bacteria</taxon>
        <taxon>Pseudomonadati</taxon>
        <taxon>Pseudomonadota</taxon>
        <taxon>Betaproteobacteria</taxon>
        <taxon>Burkholderiales</taxon>
        <taxon>Burkholderiaceae</taxon>
        <taxon>Burkholderia</taxon>
    </lineage>
</organism>
<dbReference type="Gene3D" id="1.10.443.10">
    <property type="entry name" value="Intergrase catalytic core"/>
    <property type="match status" value="1"/>
</dbReference>
<keyword evidence="3" id="KW-0238">DNA-binding</keyword>